<dbReference type="InterPro" id="IPR050239">
    <property type="entry name" value="Sigma-70_RNA_pol_init_factors"/>
</dbReference>
<evidence type="ECO:0000256" key="2">
    <source>
        <dbReference type="ARBA" id="ARBA00023082"/>
    </source>
</evidence>
<protein>
    <submittedName>
        <fullName evidence="9">RNA polymerase, sigma 70 subunit, RpoD subfamily</fullName>
    </submittedName>
</protein>
<dbReference type="SUPFAM" id="SSF88659">
    <property type="entry name" value="Sigma3 and sigma4 domains of RNA polymerase sigma factors"/>
    <property type="match status" value="2"/>
</dbReference>
<dbReference type="PATRIC" id="fig|869212.3.peg.3730"/>
<dbReference type="AlphaFoldDB" id="I4BAN2"/>
<dbReference type="KEGG" id="tpx:Turpa_3705"/>
<dbReference type="Proteomes" id="UP000006048">
    <property type="component" value="Chromosome"/>
</dbReference>
<sequence>MAVAPKNKTKKRTRLAEMGPEIEIRNEEPVVDKTLAKNPYTESSIQWYLEEINKIPLLTREEEDRLARGAIAGDAKSKERLITANLRFVVQVAKKYQKFGISLLDLINEGNLGLIKAAERFDPDMGYHFISYAVWWIRQAIILAINQKAAMIRLPMNRTIDVARIDSIQKELENELGEEPTLTQIADRLDMPEAEVRWLKQISSDYVSLDMPANADSENTQISQVRDDKYISPEDQVMQGALHDSLHQILNELTASEREIIEHRYGLNGKKTLSLTQAGKKFNLSKERVRQIEKLTLLKLQKYGKQRHLEDFLDKED</sequence>
<dbReference type="PANTHER" id="PTHR30603:SF47">
    <property type="entry name" value="RNA POLYMERASE SIGMA FACTOR SIGD, CHLOROPLASTIC"/>
    <property type="match status" value="1"/>
</dbReference>
<dbReference type="Gene3D" id="1.10.10.10">
    <property type="entry name" value="Winged helix-like DNA-binding domain superfamily/Winged helix DNA-binding domain"/>
    <property type="match status" value="2"/>
</dbReference>
<dbReference type="InterPro" id="IPR009042">
    <property type="entry name" value="RNA_pol_sigma70_r1_2"/>
</dbReference>
<feature type="domain" description="RNA polymerase sigma-70 region 2" evidence="7">
    <location>
        <begin position="81"/>
        <end position="148"/>
    </location>
</feature>
<dbReference type="NCBIfam" id="TIGR02937">
    <property type="entry name" value="sigma70-ECF"/>
    <property type="match status" value="1"/>
</dbReference>
<evidence type="ECO:0000256" key="1">
    <source>
        <dbReference type="ARBA" id="ARBA00023015"/>
    </source>
</evidence>
<dbReference type="InterPro" id="IPR013324">
    <property type="entry name" value="RNA_pol_sigma_r3/r4-like"/>
</dbReference>
<keyword evidence="2" id="KW-0731">Sigma factor</keyword>
<evidence type="ECO:0000259" key="6">
    <source>
        <dbReference type="Pfam" id="PF04539"/>
    </source>
</evidence>
<dbReference type="InterPro" id="IPR036388">
    <property type="entry name" value="WH-like_DNA-bd_sf"/>
</dbReference>
<dbReference type="PRINTS" id="PR00046">
    <property type="entry name" value="SIGMA70FCT"/>
</dbReference>
<dbReference type="GO" id="GO:0006352">
    <property type="term" value="P:DNA-templated transcription initiation"/>
    <property type="evidence" value="ECO:0007669"/>
    <property type="project" value="InterPro"/>
</dbReference>
<dbReference type="Pfam" id="PF04542">
    <property type="entry name" value="Sigma70_r2"/>
    <property type="match status" value="1"/>
</dbReference>
<dbReference type="SUPFAM" id="SSF88946">
    <property type="entry name" value="Sigma2 domain of RNA polymerase sigma factors"/>
    <property type="match status" value="1"/>
</dbReference>
<evidence type="ECO:0000313" key="10">
    <source>
        <dbReference type="Proteomes" id="UP000006048"/>
    </source>
</evidence>
<dbReference type="InterPro" id="IPR013325">
    <property type="entry name" value="RNA_pol_sigma_r2"/>
</dbReference>
<keyword evidence="1" id="KW-0805">Transcription regulation</keyword>
<dbReference type="InterPro" id="IPR007630">
    <property type="entry name" value="RNA_pol_sigma70_r4"/>
</dbReference>
<dbReference type="InterPro" id="IPR000943">
    <property type="entry name" value="RNA_pol_sigma70"/>
</dbReference>
<evidence type="ECO:0000256" key="3">
    <source>
        <dbReference type="ARBA" id="ARBA00023125"/>
    </source>
</evidence>
<accession>I4BAN2</accession>
<dbReference type="Pfam" id="PF04539">
    <property type="entry name" value="Sigma70_r3"/>
    <property type="match status" value="1"/>
</dbReference>
<dbReference type="CDD" id="cd06171">
    <property type="entry name" value="Sigma70_r4"/>
    <property type="match status" value="1"/>
</dbReference>
<evidence type="ECO:0000256" key="4">
    <source>
        <dbReference type="ARBA" id="ARBA00023163"/>
    </source>
</evidence>
<reference evidence="9 10" key="1">
    <citation type="submission" date="2012-06" db="EMBL/GenBank/DDBJ databases">
        <title>The complete chromosome of genome of Turneriella parva DSM 21527.</title>
        <authorList>
            <consortium name="US DOE Joint Genome Institute (JGI-PGF)"/>
            <person name="Lucas S."/>
            <person name="Han J."/>
            <person name="Lapidus A."/>
            <person name="Bruce D."/>
            <person name="Goodwin L."/>
            <person name="Pitluck S."/>
            <person name="Peters L."/>
            <person name="Kyrpides N."/>
            <person name="Mavromatis K."/>
            <person name="Ivanova N."/>
            <person name="Mikhailova N."/>
            <person name="Chertkov O."/>
            <person name="Detter J.C."/>
            <person name="Tapia R."/>
            <person name="Han C."/>
            <person name="Land M."/>
            <person name="Hauser L."/>
            <person name="Markowitz V."/>
            <person name="Cheng J.-F."/>
            <person name="Hugenholtz P."/>
            <person name="Woyke T."/>
            <person name="Wu D."/>
            <person name="Gronow S."/>
            <person name="Wellnitz S."/>
            <person name="Brambilla E."/>
            <person name="Klenk H.-P."/>
            <person name="Eisen J.A."/>
        </authorList>
    </citation>
    <scope>NUCLEOTIDE SEQUENCE [LARGE SCALE GENOMIC DNA]</scope>
    <source>
        <strain evidence="10">ATCC BAA-1111 / DSM 21527 / NCTC 11395 / H</strain>
    </source>
</reference>
<dbReference type="RefSeq" id="WP_014804816.1">
    <property type="nucleotide sequence ID" value="NC_018020.1"/>
</dbReference>
<feature type="domain" description="RNA polymerase sigma-70 region 4" evidence="8">
    <location>
        <begin position="250"/>
        <end position="302"/>
    </location>
</feature>
<dbReference type="GO" id="GO:0016987">
    <property type="term" value="F:sigma factor activity"/>
    <property type="evidence" value="ECO:0007669"/>
    <property type="project" value="UniProtKB-KW"/>
</dbReference>
<keyword evidence="3" id="KW-0238">DNA-binding</keyword>
<name>I4BAN2_TURPD</name>
<dbReference type="InterPro" id="IPR007627">
    <property type="entry name" value="RNA_pol_sigma70_r2"/>
</dbReference>
<evidence type="ECO:0000259" key="7">
    <source>
        <dbReference type="Pfam" id="PF04542"/>
    </source>
</evidence>
<evidence type="ECO:0000259" key="5">
    <source>
        <dbReference type="Pfam" id="PF00140"/>
    </source>
</evidence>
<dbReference type="GO" id="GO:0003677">
    <property type="term" value="F:DNA binding"/>
    <property type="evidence" value="ECO:0007669"/>
    <property type="project" value="UniProtKB-KW"/>
</dbReference>
<dbReference type="EMBL" id="CP002959">
    <property type="protein sequence ID" value="AFM14339.1"/>
    <property type="molecule type" value="Genomic_DNA"/>
</dbReference>
<dbReference type="STRING" id="869212.Turpa_3705"/>
<dbReference type="Pfam" id="PF04545">
    <property type="entry name" value="Sigma70_r4"/>
    <property type="match status" value="1"/>
</dbReference>
<gene>
    <name evidence="9" type="ordered locus">Turpa_3705</name>
</gene>
<feature type="domain" description="RNA polymerase sigma-70 region 3" evidence="6">
    <location>
        <begin position="164"/>
        <end position="236"/>
    </location>
</feature>
<dbReference type="HOGENOM" id="CLU_014793_3_3_12"/>
<dbReference type="Pfam" id="PF00140">
    <property type="entry name" value="Sigma70_r1_2"/>
    <property type="match status" value="1"/>
</dbReference>
<dbReference type="Gene3D" id="1.10.601.10">
    <property type="entry name" value="RNA Polymerase Primary Sigma Factor"/>
    <property type="match status" value="1"/>
</dbReference>
<evidence type="ECO:0000259" key="8">
    <source>
        <dbReference type="Pfam" id="PF04545"/>
    </source>
</evidence>
<keyword evidence="4" id="KW-0804">Transcription</keyword>
<evidence type="ECO:0000313" key="9">
    <source>
        <dbReference type="EMBL" id="AFM14339.1"/>
    </source>
</evidence>
<dbReference type="PANTHER" id="PTHR30603">
    <property type="entry name" value="RNA POLYMERASE SIGMA FACTOR RPO"/>
    <property type="match status" value="1"/>
</dbReference>
<keyword evidence="10" id="KW-1185">Reference proteome</keyword>
<dbReference type="InterPro" id="IPR014284">
    <property type="entry name" value="RNA_pol_sigma-70_dom"/>
</dbReference>
<dbReference type="InterPro" id="IPR007624">
    <property type="entry name" value="RNA_pol_sigma70_r3"/>
</dbReference>
<organism evidence="9 10">
    <name type="scientific">Turneriella parva (strain ATCC BAA-1111 / DSM 21527 / NCTC 11395 / H)</name>
    <name type="common">Leptospira parva</name>
    <dbReference type="NCBI Taxonomy" id="869212"/>
    <lineage>
        <taxon>Bacteria</taxon>
        <taxon>Pseudomonadati</taxon>
        <taxon>Spirochaetota</taxon>
        <taxon>Spirochaetia</taxon>
        <taxon>Leptospirales</taxon>
        <taxon>Leptospiraceae</taxon>
        <taxon>Turneriella</taxon>
    </lineage>
</organism>
<feature type="domain" description="RNA polymerase sigma-70 region 1.2" evidence="5">
    <location>
        <begin position="44"/>
        <end position="74"/>
    </location>
</feature>
<proteinExistence type="predicted"/>